<dbReference type="FunFam" id="1.10.287.950:FF:000001">
    <property type="entry name" value="Methyl-accepting chemotaxis sensory transducer"/>
    <property type="match status" value="1"/>
</dbReference>
<dbReference type="CDD" id="cd11386">
    <property type="entry name" value="MCP_signal"/>
    <property type="match status" value="1"/>
</dbReference>
<evidence type="ECO:0000256" key="7">
    <source>
        <dbReference type="PROSITE-ProRule" id="PRU00284"/>
    </source>
</evidence>
<gene>
    <name evidence="11" type="ORF">SAMN02745129_4506</name>
</gene>
<dbReference type="GO" id="GO:0004888">
    <property type="term" value="F:transmembrane signaling receptor activity"/>
    <property type="evidence" value="ECO:0007669"/>
    <property type="project" value="InterPro"/>
</dbReference>
<dbReference type="GO" id="GO:0016020">
    <property type="term" value="C:membrane"/>
    <property type="evidence" value="ECO:0007669"/>
    <property type="project" value="UniProtKB-SubCell"/>
</dbReference>
<dbReference type="GO" id="GO:0007165">
    <property type="term" value="P:signal transduction"/>
    <property type="evidence" value="ECO:0007669"/>
    <property type="project" value="UniProtKB-KW"/>
</dbReference>
<evidence type="ECO:0000256" key="8">
    <source>
        <dbReference type="SAM" id="Phobius"/>
    </source>
</evidence>
<dbReference type="EMBL" id="FQXG01000008">
    <property type="protein sequence ID" value="SHI15922.1"/>
    <property type="molecule type" value="Genomic_DNA"/>
</dbReference>
<dbReference type="AlphaFoldDB" id="A0A1M5YV21"/>
<dbReference type="InterPro" id="IPR004090">
    <property type="entry name" value="Chemotax_Me-accpt_rcpt"/>
</dbReference>
<dbReference type="InterPro" id="IPR004089">
    <property type="entry name" value="MCPsignal_dom"/>
</dbReference>
<evidence type="ECO:0000256" key="3">
    <source>
        <dbReference type="ARBA" id="ARBA00022989"/>
    </source>
</evidence>
<protein>
    <submittedName>
        <fullName evidence="11">Methyl-accepting chemotaxis protein</fullName>
    </submittedName>
</protein>
<feature type="transmembrane region" description="Helical" evidence="8">
    <location>
        <begin position="12"/>
        <end position="32"/>
    </location>
</feature>
<dbReference type="PROSITE" id="PS50111">
    <property type="entry name" value="CHEMOTAXIS_TRANSDUC_2"/>
    <property type="match status" value="1"/>
</dbReference>
<comment type="subcellular location">
    <subcellularLocation>
        <location evidence="1">Membrane</location>
        <topology evidence="1">Multi-pass membrane protein</topology>
    </subcellularLocation>
</comment>
<dbReference type="InterPro" id="IPR003660">
    <property type="entry name" value="HAMP_dom"/>
</dbReference>
<dbReference type="GO" id="GO:0006935">
    <property type="term" value="P:chemotaxis"/>
    <property type="evidence" value="ECO:0007669"/>
    <property type="project" value="InterPro"/>
</dbReference>
<evidence type="ECO:0000313" key="11">
    <source>
        <dbReference type="EMBL" id="SHI15922.1"/>
    </source>
</evidence>
<dbReference type="SMART" id="SM00283">
    <property type="entry name" value="MA"/>
    <property type="match status" value="1"/>
</dbReference>
<comment type="similarity">
    <text evidence="6">Belongs to the methyl-accepting chemotaxis (MCP) protein family.</text>
</comment>
<sequence>MSVLRQLSISLRLLLLLGLAAFGTLTYTYLGLSEQRQQLLYSENQHHQQTVSAMSTLLRSIQWQDAGDTAWQQSDQLVDVLSADGQWHLGNAQQASWRGVLDHNRVQAALQSGRDQDLALEEISNREGWLSIRQLGGETLILATDVARIDRQMGEIMKTYAIFLLALSLPLAALFLLLNFSITQPLNAANAALAEIADGDGDLKRRLDDSGQDEIARFSNSFNHFNAKLADMITQLKPIGNNVSESAARLTVTAHESQQTGQRMHQETQSVASAMNQMLASTGEVAQSAQSAANEAVAAHQEVQSCRSAVQSTHTLVKTFSSDLHQTAHTADELARHSAEVGNILEVIRNIADQTNLLALNAAIEAARAGEHGRGFAVVADEVRALANRTQASTDEIQAIVDNIHSGVNQVTDAAASSMDQFQQLESQSSQANQALDSIVGAITAIEQRNSQIAAATEEQSQVSNEINHNVQAIAELTEATVKADESHLVAAQSLEQMGQQLDGELERFKV</sequence>
<organism evidence="11 12">
    <name type="scientific">Ferrimonas marina</name>
    <dbReference type="NCBI Taxonomy" id="299255"/>
    <lineage>
        <taxon>Bacteria</taxon>
        <taxon>Pseudomonadati</taxon>
        <taxon>Pseudomonadota</taxon>
        <taxon>Gammaproteobacteria</taxon>
        <taxon>Alteromonadales</taxon>
        <taxon>Ferrimonadaceae</taxon>
        <taxon>Ferrimonas</taxon>
    </lineage>
</organism>
<keyword evidence="2 8" id="KW-0812">Transmembrane</keyword>
<reference evidence="11 12" key="1">
    <citation type="submission" date="2016-11" db="EMBL/GenBank/DDBJ databases">
        <authorList>
            <person name="Jaros S."/>
            <person name="Januszkiewicz K."/>
            <person name="Wedrychowicz H."/>
        </authorList>
    </citation>
    <scope>NUCLEOTIDE SEQUENCE [LARGE SCALE GENOMIC DNA]</scope>
    <source>
        <strain evidence="11 12">DSM 16917</strain>
    </source>
</reference>
<dbReference type="Pfam" id="PF00015">
    <property type="entry name" value="MCPsignal"/>
    <property type="match status" value="1"/>
</dbReference>
<keyword evidence="5 7" id="KW-0807">Transducer</keyword>
<dbReference type="SMART" id="SM00304">
    <property type="entry name" value="HAMP"/>
    <property type="match status" value="1"/>
</dbReference>
<evidence type="ECO:0000259" key="9">
    <source>
        <dbReference type="PROSITE" id="PS50111"/>
    </source>
</evidence>
<evidence type="ECO:0000256" key="5">
    <source>
        <dbReference type="ARBA" id="ARBA00023224"/>
    </source>
</evidence>
<evidence type="ECO:0000256" key="1">
    <source>
        <dbReference type="ARBA" id="ARBA00004141"/>
    </source>
</evidence>
<accession>A0A1M5YV21</accession>
<keyword evidence="12" id="KW-1185">Reference proteome</keyword>
<dbReference type="PROSITE" id="PS50885">
    <property type="entry name" value="HAMP"/>
    <property type="match status" value="1"/>
</dbReference>
<dbReference type="Proteomes" id="UP000184268">
    <property type="component" value="Unassembled WGS sequence"/>
</dbReference>
<keyword evidence="3 8" id="KW-1133">Transmembrane helix</keyword>
<evidence type="ECO:0000256" key="2">
    <source>
        <dbReference type="ARBA" id="ARBA00022692"/>
    </source>
</evidence>
<dbReference type="CDD" id="cd06225">
    <property type="entry name" value="HAMP"/>
    <property type="match status" value="1"/>
</dbReference>
<dbReference type="SUPFAM" id="SSF58104">
    <property type="entry name" value="Methyl-accepting chemotaxis protein (MCP) signaling domain"/>
    <property type="match status" value="1"/>
</dbReference>
<dbReference type="OrthoDB" id="2489132at2"/>
<dbReference type="PANTHER" id="PTHR32089">
    <property type="entry name" value="METHYL-ACCEPTING CHEMOTAXIS PROTEIN MCPB"/>
    <property type="match status" value="1"/>
</dbReference>
<feature type="transmembrane region" description="Helical" evidence="8">
    <location>
        <begin position="160"/>
        <end position="180"/>
    </location>
</feature>
<evidence type="ECO:0000313" key="12">
    <source>
        <dbReference type="Proteomes" id="UP000184268"/>
    </source>
</evidence>
<feature type="domain" description="HAMP" evidence="10">
    <location>
        <begin position="180"/>
        <end position="234"/>
    </location>
</feature>
<dbReference type="RefSeq" id="WP_067664778.1">
    <property type="nucleotide sequence ID" value="NZ_FQXG01000008.1"/>
</dbReference>
<proteinExistence type="inferred from homology"/>
<keyword evidence="4 8" id="KW-0472">Membrane</keyword>
<evidence type="ECO:0000256" key="6">
    <source>
        <dbReference type="ARBA" id="ARBA00029447"/>
    </source>
</evidence>
<dbReference type="PRINTS" id="PR00260">
    <property type="entry name" value="CHEMTRNSDUCR"/>
</dbReference>
<dbReference type="PANTHER" id="PTHR32089:SF119">
    <property type="entry name" value="METHYL-ACCEPTING CHEMOTAXIS PROTEIN CTPL"/>
    <property type="match status" value="1"/>
</dbReference>
<evidence type="ECO:0000256" key="4">
    <source>
        <dbReference type="ARBA" id="ARBA00023136"/>
    </source>
</evidence>
<evidence type="ECO:0000259" key="10">
    <source>
        <dbReference type="PROSITE" id="PS50885"/>
    </source>
</evidence>
<feature type="domain" description="Methyl-accepting transducer" evidence="9">
    <location>
        <begin position="239"/>
        <end position="475"/>
    </location>
</feature>
<dbReference type="Gene3D" id="1.10.287.950">
    <property type="entry name" value="Methyl-accepting chemotaxis protein"/>
    <property type="match status" value="1"/>
</dbReference>
<dbReference type="Pfam" id="PF00672">
    <property type="entry name" value="HAMP"/>
    <property type="match status" value="1"/>
</dbReference>
<dbReference type="STRING" id="299255.SAMN02745129_4506"/>
<name>A0A1M5YV21_9GAMM</name>